<comment type="caution">
    <text evidence="2">The sequence shown here is derived from an EMBL/GenBank/DDBJ whole genome shotgun (WGS) entry which is preliminary data.</text>
</comment>
<feature type="transmembrane region" description="Helical" evidence="1">
    <location>
        <begin position="113"/>
        <end position="134"/>
    </location>
</feature>
<name>A0ABW1EFY7_9BACT</name>
<dbReference type="InterPro" id="IPR050400">
    <property type="entry name" value="Bact_Cytoskel_RodZ"/>
</dbReference>
<dbReference type="Gene3D" id="1.10.260.40">
    <property type="entry name" value="lambda repressor-like DNA-binding domains"/>
    <property type="match status" value="1"/>
</dbReference>
<gene>
    <name evidence="2" type="ORF">ACFPT7_10610</name>
</gene>
<accession>A0ABW1EFY7</accession>
<dbReference type="PANTHER" id="PTHR34475">
    <property type="match status" value="1"/>
</dbReference>
<keyword evidence="1" id="KW-0812">Transmembrane</keyword>
<evidence type="ECO:0000256" key="1">
    <source>
        <dbReference type="SAM" id="Phobius"/>
    </source>
</evidence>
<dbReference type="InterPro" id="IPR010982">
    <property type="entry name" value="Lambda_DNA-bd_dom_sf"/>
</dbReference>
<organism evidence="2 3">
    <name type="scientific">Acidicapsa dinghuensis</name>
    <dbReference type="NCBI Taxonomy" id="2218256"/>
    <lineage>
        <taxon>Bacteria</taxon>
        <taxon>Pseudomonadati</taxon>
        <taxon>Acidobacteriota</taxon>
        <taxon>Terriglobia</taxon>
        <taxon>Terriglobales</taxon>
        <taxon>Acidobacteriaceae</taxon>
        <taxon>Acidicapsa</taxon>
    </lineage>
</organism>
<dbReference type="EMBL" id="JBHSPH010000002">
    <property type="protein sequence ID" value="MFC5862742.1"/>
    <property type="molecule type" value="Genomic_DNA"/>
</dbReference>
<evidence type="ECO:0000313" key="3">
    <source>
        <dbReference type="Proteomes" id="UP001596091"/>
    </source>
</evidence>
<dbReference type="Pfam" id="PF13413">
    <property type="entry name" value="HTH_25"/>
    <property type="match status" value="1"/>
</dbReference>
<keyword evidence="1" id="KW-0472">Membrane</keyword>
<proteinExistence type="predicted"/>
<dbReference type="PANTHER" id="PTHR34475:SF1">
    <property type="entry name" value="CYTOSKELETON PROTEIN RODZ"/>
    <property type="match status" value="1"/>
</dbReference>
<dbReference type="Proteomes" id="UP001596091">
    <property type="component" value="Unassembled WGS sequence"/>
</dbReference>
<keyword evidence="3" id="KW-1185">Reference proteome</keyword>
<keyword evidence="1" id="KW-1133">Transmembrane helix</keyword>
<sequence>MGNFGEELRMERLNRGIALEKITEITKISQRHLVALEENQFRVLPGGILNKGIVRGYVKVLGLDEMDWIGRFQSAYAASGDVLDDDRNWMEFAANVGRARVRPRDAATERLKWAGAVLLLLVVGIALFFGYRYYGYRSGWWPTVVPGRETAVQDRQAEAYQLRLDH</sequence>
<protein>
    <submittedName>
        <fullName evidence="2">Helix-turn-helix domain-containing protein</fullName>
    </submittedName>
</protein>
<reference evidence="3" key="1">
    <citation type="journal article" date="2019" name="Int. J. Syst. Evol. Microbiol.">
        <title>The Global Catalogue of Microorganisms (GCM) 10K type strain sequencing project: providing services to taxonomists for standard genome sequencing and annotation.</title>
        <authorList>
            <consortium name="The Broad Institute Genomics Platform"/>
            <consortium name="The Broad Institute Genome Sequencing Center for Infectious Disease"/>
            <person name="Wu L."/>
            <person name="Ma J."/>
        </authorList>
    </citation>
    <scope>NUCLEOTIDE SEQUENCE [LARGE SCALE GENOMIC DNA]</scope>
    <source>
        <strain evidence="3">JCM 4087</strain>
    </source>
</reference>
<evidence type="ECO:0000313" key="2">
    <source>
        <dbReference type="EMBL" id="MFC5862742.1"/>
    </source>
</evidence>
<dbReference type="RefSeq" id="WP_263336549.1">
    <property type="nucleotide sequence ID" value="NZ_JAGSYH010000003.1"/>
</dbReference>